<dbReference type="EMBL" id="JBFOLJ010000003">
    <property type="protein sequence ID" value="KAL2548985.1"/>
    <property type="molecule type" value="Genomic_DNA"/>
</dbReference>
<evidence type="ECO:0000256" key="1">
    <source>
        <dbReference type="SAM" id="MobiDB-lite"/>
    </source>
</evidence>
<protein>
    <submittedName>
        <fullName evidence="2">Uncharacterized protein</fullName>
    </submittedName>
</protein>
<feature type="region of interest" description="Disordered" evidence="1">
    <location>
        <begin position="37"/>
        <end position="67"/>
    </location>
</feature>
<name>A0ABD1WH13_9LAMI</name>
<reference evidence="3" key="1">
    <citation type="submission" date="2024-07" db="EMBL/GenBank/DDBJ databases">
        <title>Two chromosome-level genome assemblies of Korean endemic species Abeliophyllum distichum and Forsythia ovata (Oleaceae).</title>
        <authorList>
            <person name="Jang H."/>
        </authorList>
    </citation>
    <scope>NUCLEOTIDE SEQUENCE [LARGE SCALE GENOMIC DNA]</scope>
</reference>
<dbReference type="Proteomes" id="UP001604277">
    <property type="component" value="Unassembled WGS sequence"/>
</dbReference>
<comment type="caution">
    <text evidence="2">The sequence shown here is derived from an EMBL/GenBank/DDBJ whole genome shotgun (WGS) entry which is preliminary data.</text>
</comment>
<keyword evidence="3" id="KW-1185">Reference proteome</keyword>
<evidence type="ECO:0000313" key="2">
    <source>
        <dbReference type="EMBL" id="KAL2548985.1"/>
    </source>
</evidence>
<sequence>MGGFAGVGSPWGRRWVICVAEDLDFLVDLMEDTSGQVGGGGDIDRDISRNGSGETEAAVGGGFKKTSTSKWKKTNAWVLKTGLQVFFYIESWLIYAKIYGQVPRFLPAWWW</sequence>
<accession>A0ABD1WH13</accession>
<evidence type="ECO:0000313" key="3">
    <source>
        <dbReference type="Proteomes" id="UP001604277"/>
    </source>
</evidence>
<dbReference type="AlphaFoldDB" id="A0ABD1WH13"/>
<organism evidence="2 3">
    <name type="scientific">Forsythia ovata</name>
    <dbReference type="NCBI Taxonomy" id="205694"/>
    <lineage>
        <taxon>Eukaryota</taxon>
        <taxon>Viridiplantae</taxon>
        <taxon>Streptophyta</taxon>
        <taxon>Embryophyta</taxon>
        <taxon>Tracheophyta</taxon>
        <taxon>Spermatophyta</taxon>
        <taxon>Magnoliopsida</taxon>
        <taxon>eudicotyledons</taxon>
        <taxon>Gunneridae</taxon>
        <taxon>Pentapetalae</taxon>
        <taxon>asterids</taxon>
        <taxon>lamiids</taxon>
        <taxon>Lamiales</taxon>
        <taxon>Oleaceae</taxon>
        <taxon>Forsythieae</taxon>
        <taxon>Forsythia</taxon>
    </lineage>
</organism>
<proteinExistence type="predicted"/>
<gene>
    <name evidence="2" type="ORF">Fot_10515</name>
</gene>